<evidence type="ECO:0000256" key="1">
    <source>
        <dbReference type="PROSITE-ProRule" id="PRU00325"/>
    </source>
</evidence>
<dbReference type="PROSITE" id="PS50966">
    <property type="entry name" value="ZF_SWIM"/>
    <property type="match status" value="1"/>
</dbReference>
<name>A0A8H4A9G3_GIGMA</name>
<comment type="caution">
    <text evidence="3">The sequence shown here is derived from an EMBL/GenBank/DDBJ whole genome shotgun (WGS) entry which is preliminary data.</text>
</comment>
<dbReference type="GO" id="GO:0008270">
    <property type="term" value="F:zinc ion binding"/>
    <property type="evidence" value="ECO:0007669"/>
    <property type="project" value="UniProtKB-KW"/>
</dbReference>
<protein>
    <submittedName>
        <fullName evidence="3">Gephyrin: PROVISIONAL</fullName>
    </submittedName>
</protein>
<proteinExistence type="predicted"/>
<evidence type="ECO:0000259" key="2">
    <source>
        <dbReference type="PROSITE" id="PS50966"/>
    </source>
</evidence>
<reference evidence="3 4" key="1">
    <citation type="journal article" date="2019" name="Environ. Microbiol.">
        <title>At the nexus of three kingdoms: the genome of the mycorrhizal fungus Gigaspora margarita provides insights into plant, endobacterial and fungal interactions.</title>
        <authorList>
            <person name="Venice F."/>
            <person name="Ghignone S."/>
            <person name="Salvioli di Fossalunga A."/>
            <person name="Amselem J."/>
            <person name="Novero M."/>
            <person name="Xianan X."/>
            <person name="Sedzielewska Toro K."/>
            <person name="Morin E."/>
            <person name="Lipzen A."/>
            <person name="Grigoriev I.V."/>
            <person name="Henrissat B."/>
            <person name="Martin F.M."/>
            <person name="Bonfante P."/>
        </authorList>
    </citation>
    <scope>NUCLEOTIDE SEQUENCE [LARGE SCALE GENOMIC DNA]</scope>
    <source>
        <strain evidence="3 4">BEG34</strain>
    </source>
</reference>
<dbReference type="Proteomes" id="UP000439903">
    <property type="component" value="Unassembled WGS sequence"/>
</dbReference>
<keyword evidence="1" id="KW-0479">Metal-binding</keyword>
<evidence type="ECO:0000313" key="4">
    <source>
        <dbReference type="Proteomes" id="UP000439903"/>
    </source>
</evidence>
<keyword evidence="4" id="KW-1185">Reference proteome</keyword>
<accession>A0A8H4A9G3</accession>
<sequence length="189" mass="22205">MNIKRHLNQGRLYVLLHSVRPAVESSDIYFYVKKGNSGFRLPYTMRKIGIDRELCQLLQPICTCFDFIWNGSFRDVCKHVHAARLFNDIEDNKTTLDIIKNDFVQYFRNKERAMPKEKKNFTIYNSSTMLHLRRFFELIQKMETNYLDDNNDDTMPLDELEVPVIFESNEVSANGLEEPSSLLAPSIQK</sequence>
<dbReference type="AlphaFoldDB" id="A0A8H4A9G3"/>
<keyword evidence="1" id="KW-0862">Zinc</keyword>
<feature type="domain" description="SWIM-type" evidence="2">
    <location>
        <begin position="43"/>
        <end position="88"/>
    </location>
</feature>
<dbReference type="EMBL" id="WTPW01000949">
    <property type="protein sequence ID" value="KAF0467833.1"/>
    <property type="molecule type" value="Genomic_DNA"/>
</dbReference>
<organism evidence="3 4">
    <name type="scientific">Gigaspora margarita</name>
    <dbReference type="NCBI Taxonomy" id="4874"/>
    <lineage>
        <taxon>Eukaryota</taxon>
        <taxon>Fungi</taxon>
        <taxon>Fungi incertae sedis</taxon>
        <taxon>Mucoromycota</taxon>
        <taxon>Glomeromycotina</taxon>
        <taxon>Glomeromycetes</taxon>
        <taxon>Diversisporales</taxon>
        <taxon>Gigasporaceae</taxon>
        <taxon>Gigaspora</taxon>
    </lineage>
</organism>
<keyword evidence="1" id="KW-0863">Zinc-finger</keyword>
<gene>
    <name evidence="3" type="ORF">F8M41_025903</name>
</gene>
<evidence type="ECO:0000313" key="3">
    <source>
        <dbReference type="EMBL" id="KAF0467833.1"/>
    </source>
</evidence>
<dbReference type="OrthoDB" id="2404417at2759"/>
<dbReference type="InterPro" id="IPR007527">
    <property type="entry name" value="Znf_SWIM"/>
</dbReference>